<dbReference type="RefSeq" id="WP_130287864.1">
    <property type="nucleotide sequence ID" value="NZ_SGXE01000007.1"/>
</dbReference>
<feature type="transmembrane region" description="Helical" evidence="1">
    <location>
        <begin position="127"/>
        <end position="151"/>
    </location>
</feature>
<dbReference type="EMBL" id="SGXE01000007">
    <property type="protein sequence ID" value="RZS90569.1"/>
    <property type="molecule type" value="Genomic_DNA"/>
</dbReference>
<evidence type="ECO:0000256" key="1">
    <source>
        <dbReference type="SAM" id="Phobius"/>
    </source>
</evidence>
<evidence type="ECO:0000313" key="3">
    <source>
        <dbReference type="Proteomes" id="UP000292262"/>
    </source>
</evidence>
<proteinExistence type="predicted"/>
<keyword evidence="1" id="KW-1133">Transmembrane helix</keyword>
<feature type="transmembrane region" description="Helical" evidence="1">
    <location>
        <begin position="7"/>
        <end position="31"/>
    </location>
</feature>
<keyword evidence="1" id="KW-0812">Transmembrane</keyword>
<reference evidence="2 3" key="1">
    <citation type="submission" date="2019-02" db="EMBL/GenBank/DDBJ databases">
        <title>Genomic Encyclopedia of Type Strains, Phase IV (KMG-IV): sequencing the most valuable type-strain genomes for metagenomic binning, comparative biology and taxonomic classification.</title>
        <authorList>
            <person name="Goeker M."/>
        </authorList>
    </citation>
    <scope>NUCLEOTIDE SEQUENCE [LARGE SCALE GENOMIC DNA]</scope>
    <source>
        <strain evidence="2 3">DSM 17196</strain>
    </source>
</reference>
<sequence>MSNDKLLGWIGIGVFLCLTLQGISFLVSLILEESLLYSEMKPLYSYGLSQYVSLIVVLFIFIVIIKRLKTIDVNKPKITQRLFMASVFAYIITQVLGFAQPFVTSLYQTTQYLELKNTYYDSLQDQYALKNFAIETPVWLLKYVIIAILILREFKTYREHCSY</sequence>
<dbReference type="AlphaFoldDB" id="A0A4V2F4U8"/>
<evidence type="ECO:0008006" key="4">
    <source>
        <dbReference type="Google" id="ProtNLM"/>
    </source>
</evidence>
<organism evidence="2 3">
    <name type="scientific">Aquimarina brevivitae</name>
    <dbReference type="NCBI Taxonomy" id="323412"/>
    <lineage>
        <taxon>Bacteria</taxon>
        <taxon>Pseudomonadati</taxon>
        <taxon>Bacteroidota</taxon>
        <taxon>Flavobacteriia</taxon>
        <taxon>Flavobacteriales</taxon>
        <taxon>Flavobacteriaceae</taxon>
        <taxon>Aquimarina</taxon>
    </lineage>
</organism>
<protein>
    <recommendedName>
        <fullName evidence="4">DUF4149 domain-containing protein</fullName>
    </recommendedName>
</protein>
<keyword evidence="3" id="KW-1185">Reference proteome</keyword>
<dbReference type="Proteomes" id="UP000292262">
    <property type="component" value="Unassembled WGS sequence"/>
</dbReference>
<comment type="caution">
    <text evidence="2">The sequence shown here is derived from an EMBL/GenBank/DDBJ whole genome shotgun (WGS) entry which is preliminary data.</text>
</comment>
<feature type="transmembrane region" description="Helical" evidence="1">
    <location>
        <begin position="86"/>
        <end position="107"/>
    </location>
</feature>
<dbReference type="OrthoDB" id="9847569at2"/>
<evidence type="ECO:0000313" key="2">
    <source>
        <dbReference type="EMBL" id="RZS90569.1"/>
    </source>
</evidence>
<accession>A0A4V2F4U8</accession>
<keyword evidence="1" id="KW-0472">Membrane</keyword>
<feature type="transmembrane region" description="Helical" evidence="1">
    <location>
        <begin position="43"/>
        <end position="65"/>
    </location>
</feature>
<name>A0A4V2F4U8_9FLAO</name>
<gene>
    <name evidence="2" type="ORF">EV197_3363</name>
</gene>